<evidence type="ECO:0000313" key="7">
    <source>
        <dbReference type="Proteomes" id="UP000254084"/>
    </source>
</evidence>
<dbReference type="EMBL" id="UGUV01000002">
    <property type="protein sequence ID" value="SUD50386.1"/>
    <property type="molecule type" value="Genomic_DNA"/>
</dbReference>
<protein>
    <submittedName>
        <fullName evidence="4">Uncharacterized protein</fullName>
    </submittedName>
</protein>
<dbReference type="Proteomes" id="UP001159292">
    <property type="component" value="Unassembled WGS sequence"/>
</dbReference>
<dbReference type="Proteomes" id="UP000254084">
    <property type="component" value="Unassembled WGS sequence"/>
</dbReference>
<evidence type="ECO:0000313" key="6">
    <source>
        <dbReference type="Proteomes" id="UP000244052"/>
    </source>
</evidence>
<dbReference type="EMBL" id="JAOCJE010000001">
    <property type="protein sequence ID" value="MDH1338408.1"/>
    <property type="molecule type" value="Genomic_DNA"/>
</dbReference>
<proteinExistence type="predicted"/>
<dbReference type="EMBL" id="JAOEET010000008">
    <property type="protein sequence ID" value="MDH0566559.1"/>
    <property type="molecule type" value="Genomic_DNA"/>
</dbReference>
<keyword evidence="6" id="KW-1185">Reference proteome</keyword>
<accession>A0A379JPX0</accession>
<evidence type="ECO:0000313" key="4">
    <source>
        <dbReference type="EMBL" id="SUD50386.1"/>
    </source>
</evidence>
<dbReference type="Proteomes" id="UP001161697">
    <property type="component" value="Unassembled WGS sequence"/>
</dbReference>
<organism evidence="4 8">
    <name type="scientific">Ectopseudomonas oleovorans</name>
    <name type="common">Pseudomonas oleovorans</name>
    <dbReference type="NCBI Taxonomy" id="301"/>
    <lineage>
        <taxon>Bacteria</taxon>
        <taxon>Pseudomonadati</taxon>
        <taxon>Pseudomonadota</taxon>
        <taxon>Gammaproteobacteria</taxon>
        <taxon>Pseudomonadales</taxon>
        <taxon>Pseudomonadaceae</taxon>
        <taxon>Ectopseudomonas</taxon>
    </lineage>
</organism>
<reference evidence="7 8" key="2">
    <citation type="submission" date="2018-06" db="EMBL/GenBank/DDBJ databases">
        <authorList>
            <consortium name="Pathogen Informatics"/>
            <person name="Doyle S."/>
        </authorList>
    </citation>
    <scope>NUCLEOTIDE SEQUENCE [LARGE SCALE GENOMIC DNA]</scope>
    <source>
        <strain evidence="4 8">NCTC10692</strain>
        <strain evidence="5 7">NCTC10860</strain>
    </source>
</reference>
<dbReference type="GeneID" id="300417112"/>
<reference evidence="3 6" key="1">
    <citation type="submission" date="2018-04" db="EMBL/GenBank/DDBJ databases">
        <title>Pseudomonas sp. nov., isolated from mangrove soil.</title>
        <authorList>
            <person name="Chen C."/>
        </authorList>
    </citation>
    <scope>NUCLEOTIDE SEQUENCE [LARGE SCALE GENOMIC DNA]</scope>
    <source>
        <strain evidence="3 6">JCM 14246</strain>
    </source>
</reference>
<dbReference type="Proteomes" id="UP000244052">
    <property type="component" value="Unassembled WGS sequence"/>
</dbReference>
<dbReference type="Proteomes" id="UP000255303">
    <property type="component" value="Unassembled WGS sequence"/>
</dbReference>
<evidence type="ECO:0000313" key="8">
    <source>
        <dbReference type="Proteomes" id="UP000255303"/>
    </source>
</evidence>
<evidence type="ECO:0000313" key="3">
    <source>
        <dbReference type="EMBL" id="PTU78401.1"/>
    </source>
</evidence>
<dbReference type="AlphaFoldDB" id="A0A061CQ82"/>
<sequence>MKIVVQPQNQGGECLWQVRLDQHCVSFRSEEEAHQFVAKLEARLRAPHNLPDWPLQRQAS</sequence>
<accession>A0A2T5PKX4</accession>
<name>A0A061CQ82_ECTOL</name>
<evidence type="ECO:0000313" key="5">
    <source>
        <dbReference type="EMBL" id="SUD58884.1"/>
    </source>
</evidence>
<dbReference type="RefSeq" id="WP_004424604.1">
    <property type="nucleotide sequence ID" value="NZ_CAURUH010000024.1"/>
</dbReference>
<dbReference type="EMBL" id="UGUW01000004">
    <property type="protein sequence ID" value="SUD58884.1"/>
    <property type="molecule type" value="Genomic_DNA"/>
</dbReference>
<gene>
    <name evidence="3" type="ORF">DBO86_14370</name>
    <name evidence="2" type="ORF">N5J11_03900</name>
    <name evidence="1" type="ORF">N7671_04655</name>
    <name evidence="4" type="ORF">NCTC10692_00790</name>
    <name evidence="5" type="ORF">NCTC10860_01139</name>
</gene>
<accession>A0A061CQ82</accession>
<dbReference type="EMBL" id="QASO01000085">
    <property type="protein sequence ID" value="PTU78401.1"/>
    <property type="molecule type" value="Genomic_DNA"/>
</dbReference>
<evidence type="ECO:0000313" key="2">
    <source>
        <dbReference type="EMBL" id="MDH1338408.1"/>
    </source>
</evidence>
<reference evidence="1" key="3">
    <citation type="submission" date="2022-09" db="EMBL/GenBank/DDBJ databases">
        <title>Intensive care unit water sources are persistently colonized with multi-drug resistant bacteria and are the site of extensive horizontal gene transfer of antibiotic resistance genes.</title>
        <authorList>
            <person name="Diorio-Toth L."/>
        </authorList>
    </citation>
    <scope>NUCLEOTIDE SEQUENCE</scope>
    <source>
        <strain evidence="2">GD03704</strain>
        <strain evidence="1">GD04000</strain>
    </source>
</reference>
<evidence type="ECO:0000313" key="1">
    <source>
        <dbReference type="EMBL" id="MDH0566559.1"/>
    </source>
</evidence>